<gene>
    <name evidence="2" type="ORF">WDU99_11620</name>
</gene>
<comment type="caution">
    <text evidence="2">The sequence shown here is derived from an EMBL/GenBank/DDBJ whole genome shotgun (WGS) entry which is preliminary data.</text>
</comment>
<organism evidence="2 3">
    <name type="scientific">Microbacterium bandirmense</name>
    <dbReference type="NCBI Taxonomy" id="3122050"/>
    <lineage>
        <taxon>Bacteria</taxon>
        <taxon>Bacillati</taxon>
        <taxon>Actinomycetota</taxon>
        <taxon>Actinomycetes</taxon>
        <taxon>Micrococcales</taxon>
        <taxon>Microbacteriaceae</taxon>
        <taxon>Microbacterium</taxon>
    </lineage>
</organism>
<dbReference type="Proteomes" id="UP001371224">
    <property type="component" value="Unassembled WGS sequence"/>
</dbReference>
<feature type="transmembrane region" description="Helical" evidence="1">
    <location>
        <begin position="40"/>
        <end position="60"/>
    </location>
</feature>
<keyword evidence="1" id="KW-0472">Membrane</keyword>
<keyword evidence="3" id="KW-1185">Reference proteome</keyword>
<keyword evidence="1" id="KW-0812">Transmembrane</keyword>
<keyword evidence="1" id="KW-1133">Transmembrane helix</keyword>
<feature type="transmembrane region" description="Helical" evidence="1">
    <location>
        <begin position="66"/>
        <end position="94"/>
    </location>
</feature>
<dbReference type="RefSeq" id="WP_337332626.1">
    <property type="nucleotide sequence ID" value="NZ_JBBDGM010000009.1"/>
</dbReference>
<evidence type="ECO:0000256" key="1">
    <source>
        <dbReference type="SAM" id="Phobius"/>
    </source>
</evidence>
<name>A0ABU8LDA5_9MICO</name>
<feature type="transmembrane region" description="Helical" evidence="1">
    <location>
        <begin position="12"/>
        <end position="33"/>
    </location>
</feature>
<evidence type="ECO:0000313" key="2">
    <source>
        <dbReference type="EMBL" id="MEJ1088966.1"/>
    </source>
</evidence>
<protein>
    <submittedName>
        <fullName evidence="2">Uncharacterized protein</fullName>
    </submittedName>
</protein>
<sequence>MQDVALAPRNAFHGVIAVWSVALVTALVLGFALPADIRTGWLLIAFGGVVLLSFAVQLAYARPQGYIVRVSASIVGSLVLMGIVSAAFAIAALATAL</sequence>
<reference evidence="2 3" key="1">
    <citation type="submission" date="2024-02" db="EMBL/GenBank/DDBJ databases">
        <authorList>
            <person name="Saticioglu I.B."/>
        </authorList>
    </citation>
    <scope>NUCLEOTIDE SEQUENCE [LARGE SCALE GENOMIC DNA]</scope>
    <source>
        <strain evidence="2 3">Mu-80</strain>
    </source>
</reference>
<proteinExistence type="predicted"/>
<accession>A0ABU8LDA5</accession>
<evidence type="ECO:0000313" key="3">
    <source>
        <dbReference type="Proteomes" id="UP001371224"/>
    </source>
</evidence>
<dbReference type="EMBL" id="JBBDGM010000009">
    <property type="protein sequence ID" value="MEJ1088966.1"/>
    <property type="molecule type" value="Genomic_DNA"/>
</dbReference>